<dbReference type="Proteomes" id="UP001549920">
    <property type="component" value="Unassembled WGS sequence"/>
</dbReference>
<evidence type="ECO:0000313" key="10">
    <source>
        <dbReference type="EMBL" id="KAL0871454.1"/>
    </source>
</evidence>
<keyword evidence="3 9" id="KW-0813">Transport</keyword>
<proteinExistence type="inferred from homology"/>
<reference evidence="10 11" key="1">
    <citation type="submission" date="2024-06" db="EMBL/GenBank/DDBJ databases">
        <title>A chromosome-level genome assembly of beet webworm, Loxostege sticticalis.</title>
        <authorList>
            <person name="Zhang Y."/>
        </authorList>
    </citation>
    <scope>NUCLEOTIDE SEQUENCE [LARGE SCALE GENOMIC DNA]</scope>
    <source>
        <strain evidence="10">AQ026</strain>
        <tissue evidence="10">Whole body</tissue>
    </source>
</reference>
<dbReference type="InterPro" id="IPR050391">
    <property type="entry name" value="Mito_Metabolite_Transporter"/>
</dbReference>
<evidence type="ECO:0000313" key="11">
    <source>
        <dbReference type="Proteomes" id="UP001549920"/>
    </source>
</evidence>
<name>A0ABR3HM27_LOXSC</name>
<feature type="repeat" description="Solcar" evidence="8">
    <location>
        <begin position="203"/>
        <end position="286"/>
    </location>
</feature>
<evidence type="ECO:0008006" key="12">
    <source>
        <dbReference type="Google" id="ProtNLM"/>
    </source>
</evidence>
<dbReference type="PROSITE" id="PS50920">
    <property type="entry name" value="SOLCAR"/>
    <property type="match status" value="3"/>
</dbReference>
<keyword evidence="6" id="KW-1133">Transmembrane helix</keyword>
<evidence type="ECO:0000256" key="1">
    <source>
        <dbReference type="ARBA" id="ARBA00004141"/>
    </source>
</evidence>
<evidence type="ECO:0000256" key="4">
    <source>
        <dbReference type="ARBA" id="ARBA00022692"/>
    </source>
</evidence>
<dbReference type="EMBL" id="JBEUOH010000017">
    <property type="protein sequence ID" value="KAL0871454.1"/>
    <property type="molecule type" value="Genomic_DNA"/>
</dbReference>
<protein>
    <recommendedName>
        <fullName evidence="12">Mitochondrial 2-oxoglutarate/malate carrier protein</fullName>
    </recommendedName>
</protein>
<evidence type="ECO:0000256" key="7">
    <source>
        <dbReference type="ARBA" id="ARBA00023136"/>
    </source>
</evidence>
<keyword evidence="4 8" id="KW-0812">Transmembrane</keyword>
<feature type="repeat" description="Solcar" evidence="8">
    <location>
        <begin position="100"/>
        <end position="194"/>
    </location>
</feature>
<sequence>MEKTPTELLIKTLPKSAKVVLGTVSGMLATVLVHPLDVIKNRLQLQEKKLCTMQMARLIVRCEGFKALYVGLTAGLMRQATSTTTRLTTYHILNEYYKGLNTHDKVTIGIYAGLAGALVGNPSEVALVRMMADGPSPCSVRRCPRRYRGVLHAFYRIVREDGFFTLWRGGSLTMYRSMLVSTAQIGTYAEVNEFLRQNQVLQNYYTTHVVTSMASSLVTTILSLPIDVVKTRYQVRSDTMTQRDILNEIVLRKGIRYLWKGVTPYFMRMFIYTTGHLMFFEFFAEKFFRKEDKKV</sequence>
<organism evidence="10 11">
    <name type="scientific">Loxostege sticticalis</name>
    <name type="common">Beet webworm moth</name>
    <dbReference type="NCBI Taxonomy" id="481309"/>
    <lineage>
        <taxon>Eukaryota</taxon>
        <taxon>Metazoa</taxon>
        <taxon>Ecdysozoa</taxon>
        <taxon>Arthropoda</taxon>
        <taxon>Hexapoda</taxon>
        <taxon>Insecta</taxon>
        <taxon>Pterygota</taxon>
        <taxon>Neoptera</taxon>
        <taxon>Endopterygota</taxon>
        <taxon>Lepidoptera</taxon>
        <taxon>Glossata</taxon>
        <taxon>Ditrysia</taxon>
        <taxon>Pyraloidea</taxon>
        <taxon>Crambidae</taxon>
        <taxon>Pyraustinae</taxon>
        <taxon>Loxostege</taxon>
    </lineage>
</organism>
<comment type="subcellular location">
    <subcellularLocation>
        <location evidence="1">Membrane</location>
        <topology evidence="1">Multi-pass membrane protein</topology>
    </subcellularLocation>
</comment>
<evidence type="ECO:0000256" key="6">
    <source>
        <dbReference type="ARBA" id="ARBA00022989"/>
    </source>
</evidence>
<feature type="repeat" description="Solcar" evidence="8">
    <location>
        <begin position="17"/>
        <end position="96"/>
    </location>
</feature>
<evidence type="ECO:0000256" key="5">
    <source>
        <dbReference type="ARBA" id="ARBA00022737"/>
    </source>
</evidence>
<comment type="caution">
    <text evidence="10">The sequence shown here is derived from an EMBL/GenBank/DDBJ whole genome shotgun (WGS) entry which is preliminary data.</text>
</comment>
<evidence type="ECO:0000256" key="9">
    <source>
        <dbReference type="RuleBase" id="RU000488"/>
    </source>
</evidence>
<keyword evidence="11" id="KW-1185">Reference proteome</keyword>
<keyword evidence="5" id="KW-0677">Repeat</keyword>
<dbReference type="InterPro" id="IPR023395">
    <property type="entry name" value="MCP_dom_sf"/>
</dbReference>
<comment type="similarity">
    <text evidence="2 9">Belongs to the mitochondrial carrier (TC 2.A.29) family.</text>
</comment>
<dbReference type="Pfam" id="PF00153">
    <property type="entry name" value="Mito_carr"/>
    <property type="match status" value="3"/>
</dbReference>
<accession>A0ABR3HM27</accession>
<keyword evidence="7 8" id="KW-0472">Membrane</keyword>
<evidence type="ECO:0000256" key="3">
    <source>
        <dbReference type="ARBA" id="ARBA00022448"/>
    </source>
</evidence>
<dbReference type="SUPFAM" id="SSF103506">
    <property type="entry name" value="Mitochondrial carrier"/>
    <property type="match status" value="1"/>
</dbReference>
<dbReference type="InterPro" id="IPR018108">
    <property type="entry name" value="MCP_transmembrane"/>
</dbReference>
<dbReference type="Gene3D" id="1.50.40.10">
    <property type="entry name" value="Mitochondrial carrier domain"/>
    <property type="match status" value="1"/>
</dbReference>
<gene>
    <name evidence="10" type="ORF">ABMA27_005177</name>
</gene>
<evidence type="ECO:0000256" key="8">
    <source>
        <dbReference type="PROSITE-ProRule" id="PRU00282"/>
    </source>
</evidence>
<evidence type="ECO:0000256" key="2">
    <source>
        <dbReference type="ARBA" id="ARBA00006375"/>
    </source>
</evidence>
<dbReference type="PANTHER" id="PTHR45618">
    <property type="entry name" value="MITOCHONDRIAL DICARBOXYLATE CARRIER-RELATED"/>
    <property type="match status" value="1"/>
</dbReference>